<protein>
    <submittedName>
        <fullName evidence="2">DUF3500 domain-containing protein</fullName>
    </submittedName>
</protein>
<dbReference type="PANTHER" id="PTHR37489">
    <property type="entry name" value="DUF3500 DOMAIN-CONTAINING PROTEIN"/>
    <property type="match status" value="1"/>
</dbReference>
<dbReference type="EMBL" id="CP035485">
    <property type="protein sequence ID" value="QDI92367.1"/>
    <property type="molecule type" value="Genomic_DNA"/>
</dbReference>
<dbReference type="InterPro" id="IPR021889">
    <property type="entry name" value="DUF3500"/>
</dbReference>
<gene>
    <name evidence="2" type="ORF">EPH95_15185</name>
</gene>
<dbReference type="KEGG" id="sale:EPH95_15185"/>
<dbReference type="Proteomes" id="UP000319756">
    <property type="component" value="Chromosome"/>
</dbReference>
<evidence type="ECO:0000313" key="3">
    <source>
        <dbReference type="Proteomes" id="UP000319756"/>
    </source>
</evidence>
<feature type="signal peptide" evidence="1">
    <location>
        <begin position="1"/>
        <end position="32"/>
    </location>
</feature>
<organism evidence="2 3">
    <name type="scientific">Salicibibacter halophilus</name>
    <dbReference type="NCBI Taxonomy" id="2502791"/>
    <lineage>
        <taxon>Bacteria</taxon>
        <taxon>Bacillati</taxon>
        <taxon>Bacillota</taxon>
        <taxon>Bacilli</taxon>
        <taxon>Bacillales</taxon>
        <taxon>Bacillaceae</taxon>
        <taxon>Salicibibacter</taxon>
    </lineage>
</organism>
<name>A0A514LKJ5_9BACI</name>
<reference evidence="3" key="1">
    <citation type="submission" date="2019-01" db="EMBL/GenBank/DDBJ databases">
        <title>Genomic analysis of Salicibibacter sp. NKC3-5.</title>
        <authorList>
            <person name="Oh Y.J."/>
        </authorList>
    </citation>
    <scope>NUCLEOTIDE SEQUENCE [LARGE SCALE GENOMIC DNA]</scope>
    <source>
        <strain evidence="3">NKC3-5</strain>
    </source>
</reference>
<keyword evidence="3" id="KW-1185">Reference proteome</keyword>
<accession>A0A514LKJ5</accession>
<dbReference type="Pfam" id="PF12006">
    <property type="entry name" value="DUF3500"/>
    <property type="match status" value="1"/>
</dbReference>
<evidence type="ECO:0000256" key="1">
    <source>
        <dbReference type="SAM" id="SignalP"/>
    </source>
</evidence>
<feature type="chain" id="PRO_5022169373" evidence="1">
    <location>
        <begin position="33"/>
        <end position="373"/>
    </location>
</feature>
<sequence>MNKAIHRYGGTAMRKIKLLWLAVLLMVVAVPADTEATVPITKAQSEETASMLEWINESLHEEVEQEDQVSLAENFLNSLNDEEREAVHHELTEENATTWTNLPATYENRNGIALGDLSEESVREALKLMKGALSKEGYETLTEIMKADAFQHTEYNDEALDPELYFIAILGSPSDKDPWMVQFSGHHLAENLVFNGKEASATPQFTGVEPREFSLWDNVTYRPIVERINGVDDMLQSLDREQLETAEIEEAFGDVLVGPGEDGDYPETVGIPYADLGNEQQTLVQNAIETWINDAPEQTKNELLNAYFSDEALKNTHIAWSGSTDVNETGAYARIDGPRVWIEVSSREGDSHPDNPHYHTIWRDKVADYGGVF</sequence>
<keyword evidence="1" id="KW-0732">Signal</keyword>
<proteinExistence type="predicted"/>
<dbReference type="AlphaFoldDB" id="A0A514LKJ5"/>
<evidence type="ECO:0000313" key="2">
    <source>
        <dbReference type="EMBL" id="QDI92367.1"/>
    </source>
</evidence>
<dbReference type="PANTHER" id="PTHR37489:SF1">
    <property type="entry name" value="DUF3500 DOMAIN-CONTAINING PROTEIN"/>
    <property type="match status" value="1"/>
</dbReference>